<dbReference type="GO" id="GO:0005829">
    <property type="term" value="C:cytosol"/>
    <property type="evidence" value="ECO:0007669"/>
    <property type="project" value="TreeGrafter"/>
</dbReference>
<dbReference type="GO" id="GO:0008233">
    <property type="term" value="F:peptidase activity"/>
    <property type="evidence" value="ECO:0007669"/>
    <property type="project" value="UniProtKB-KW"/>
</dbReference>
<keyword evidence="3" id="KW-0378">Hydrolase</keyword>
<evidence type="ECO:0000259" key="4">
    <source>
        <dbReference type="Pfam" id="PF07687"/>
    </source>
</evidence>
<dbReference type="Pfam" id="PF07687">
    <property type="entry name" value="M20_dimer"/>
    <property type="match status" value="1"/>
</dbReference>
<dbReference type="AlphaFoldDB" id="A0A7C0X8E1"/>
<reference evidence="5" key="1">
    <citation type="journal article" date="2020" name="mSystems">
        <title>Genome- and Community-Level Interaction Insights into Carbon Utilization and Element Cycling Functions of Hydrothermarchaeota in Hydrothermal Sediment.</title>
        <authorList>
            <person name="Zhou Z."/>
            <person name="Liu Y."/>
            <person name="Xu W."/>
            <person name="Pan J."/>
            <person name="Luo Z.H."/>
            <person name="Li M."/>
        </authorList>
    </citation>
    <scope>NUCLEOTIDE SEQUENCE [LARGE SCALE GENOMIC DNA]</scope>
    <source>
        <strain evidence="5">HyVt-237</strain>
    </source>
</reference>
<dbReference type="InterPro" id="IPR002933">
    <property type="entry name" value="Peptidase_M20"/>
</dbReference>
<evidence type="ECO:0000256" key="2">
    <source>
        <dbReference type="ARBA" id="ARBA00022723"/>
    </source>
</evidence>
<proteinExistence type="predicted"/>
<evidence type="ECO:0000256" key="1">
    <source>
        <dbReference type="ARBA" id="ARBA00022670"/>
    </source>
</evidence>
<dbReference type="InterPro" id="IPR011650">
    <property type="entry name" value="Peptidase_M20_dimer"/>
</dbReference>
<sequence length="450" mass="50155">MKRERRLDEKLPHYLEALRELVAVPTVSARNQSIPEGAETVAAIARRFGLQADLHYFDGVPYVIASHRAGEGRPALLFYNHFDVQPEDPLELWETPPFDMAEKDGKLYGRGVCDDKGHIIVRFAAYDLLAEELGEVPLNLLFLAEGEEEIGSPHIREFLREKADLLRAEGCIWESGGVTSRGRPELYMGMKGVMSLELLARGPKMDVHSSLGPIVPNPLWRLVDFLREIKDADDRIRIPDFYADVLPPDEKDIEALSEGLEEIEELKENLGLEAFLRGAEGLEAKRRLFFEPWVNINGIHGGYGGEGSKTVLPSEARAKLDIRLVPNQKPEVILEKLLYYRYKSGYSDIEIEVSGGVEGPAKTPIDDPFVRLVADSAEEVYGEKPLLIPIAAGSGPMAHFREILGVPIVGCGMGYPGSRIHSPNENVRIEDFKKAILHTARVIEKFASIS</sequence>
<dbReference type="GO" id="GO:0009014">
    <property type="term" value="F:succinyl-diaminopimelate desuccinylase activity"/>
    <property type="evidence" value="ECO:0007669"/>
    <property type="project" value="TreeGrafter"/>
</dbReference>
<name>A0A7C0X8E1_UNCW3</name>
<gene>
    <name evidence="5" type="ORF">ENG67_00010</name>
</gene>
<dbReference type="PANTHER" id="PTHR43270:SF8">
    <property type="entry name" value="DI- AND TRIPEPTIDASE DUG2-RELATED"/>
    <property type="match status" value="1"/>
</dbReference>
<protein>
    <submittedName>
        <fullName evidence="5">M20/M25/M40 family metallo-hydrolase</fullName>
    </submittedName>
</protein>
<dbReference type="NCBIfam" id="NF005034">
    <property type="entry name" value="PRK06446.1"/>
    <property type="match status" value="1"/>
</dbReference>
<dbReference type="Proteomes" id="UP000885931">
    <property type="component" value="Unassembled WGS sequence"/>
</dbReference>
<keyword evidence="1" id="KW-0645">Protease</keyword>
<feature type="domain" description="Peptidase M20 dimerisation" evidence="4">
    <location>
        <begin position="205"/>
        <end position="337"/>
    </location>
</feature>
<dbReference type="Pfam" id="PF01546">
    <property type="entry name" value="Peptidase_M20"/>
    <property type="match status" value="1"/>
</dbReference>
<dbReference type="GO" id="GO:0006508">
    <property type="term" value="P:proteolysis"/>
    <property type="evidence" value="ECO:0007669"/>
    <property type="project" value="UniProtKB-KW"/>
</dbReference>
<dbReference type="GO" id="GO:0009089">
    <property type="term" value="P:lysine biosynthetic process via diaminopimelate"/>
    <property type="evidence" value="ECO:0007669"/>
    <property type="project" value="TreeGrafter"/>
</dbReference>
<accession>A0A7C0X8E1</accession>
<keyword evidence="2" id="KW-0479">Metal-binding</keyword>
<dbReference type="InterPro" id="IPR051458">
    <property type="entry name" value="Cyt/Met_Dipeptidase"/>
</dbReference>
<dbReference type="PANTHER" id="PTHR43270">
    <property type="entry name" value="BETA-ALA-HIS DIPEPTIDASE"/>
    <property type="match status" value="1"/>
</dbReference>
<dbReference type="Gene3D" id="3.40.630.10">
    <property type="entry name" value="Zn peptidases"/>
    <property type="match status" value="1"/>
</dbReference>
<dbReference type="GO" id="GO:0046872">
    <property type="term" value="F:metal ion binding"/>
    <property type="evidence" value="ECO:0007669"/>
    <property type="project" value="UniProtKB-KW"/>
</dbReference>
<dbReference type="SUPFAM" id="SSF53187">
    <property type="entry name" value="Zn-dependent exopeptidases"/>
    <property type="match status" value="1"/>
</dbReference>
<organism evidence="5">
    <name type="scientific">candidate division WOR-3 bacterium</name>
    <dbReference type="NCBI Taxonomy" id="2052148"/>
    <lineage>
        <taxon>Bacteria</taxon>
        <taxon>Bacteria division WOR-3</taxon>
    </lineage>
</organism>
<comment type="caution">
    <text evidence="5">The sequence shown here is derived from an EMBL/GenBank/DDBJ whole genome shotgun (WGS) entry which is preliminary data.</text>
</comment>
<dbReference type="Gene3D" id="3.30.70.360">
    <property type="match status" value="1"/>
</dbReference>
<evidence type="ECO:0000313" key="5">
    <source>
        <dbReference type="EMBL" id="HDM89576.1"/>
    </source>
</evidence>
<evidence type="ECO:0000256" key="3">
    <source>
        <dbReference type="ARBA" id="ARBA00022801"/>
    </source>
</evidence>
<dbReference type="EMBL" id="DRBW01000001">
    <property type="protein sequence ID" value="HDM89576.1"/>
    <property type="molecule type" value="Genomic_DNA"/>
</dbReference>